<comment type="caution">
    <text evidence="1">The sequence shown here is derived from an EMBL/GenBank/DDBJ whole genome shotgun (WGS) entry which is preliminary data.</text>
</comment>
<proteinExistence type="predicted"/>
<dbReference type="SUPFAM" id="SSF47240">
    <property type="entry name" value="Ferritin-like"/>
    <property type="match status" value="1"/>
</dbReference>
<dbReference type="PANTHER" id="PTHR42782">
    <property type="entry name" value="SI:CH73-314G15.3"/>
    <property type="match status" value="1"/>
</dbReference>
<keyword evidence="2" id="KW-1185">Reference proteome</keyword>
<dbReference type="InterPro" id="IPR009078">
    <property type="entry name" value="Ferritin-like_SF"/>
</dbReference>
<sequence length="269" mass="29438">MNEADLRVEASKALAECDPVQKMKRVQSLNLNGSVDASLTLEPSMGRPLKPVLVSPGKVPTRGLSSPEGKAMLLHALAHIEFNAINLALDIAVRFDSLPLAFYTDWLKVAQEEAYHHALLCDRLKAYGVSYGDFPAHDGLWQMAQRTADSLFARLALVPRLLEARGLDVSPAIRTKLANAGDSESAAVLDVILRDEIGHVAIGNRWFGVLCEQRGLDPVDAFAECLVKYSAPEPRSPFNFPARERAGFSPAELQWLLHLEQSQSGSVKT</sequence>
<name>A0ABQ5YXT8_9BURK</name>
<dbReference type="InterPro" id="IPR011197">
    <property type="entry name" value="UCP012318"/>
</dbReference>
<evidence type="ECO:0008006" key="3">
    <source>
        <dbReference type="Google" id="ProtNLM"/>
    </source>
</evidence>
<accession>A0ABQ5YXT8</accession>
<dbReference type="Proteomes" id="UP001156664">
    <property type="component" value="Unassembled WGS sequence"/>
</dbReference>
<organism evidence="1 2">
    <name type="scientific">Limnobacter litoralis</name>
    <dbReference type="NCBI Taxonomy" id="481366"/>
    <lineage>
        <taxon>Bacteria</taxon>
        <taxon>Pseudomonadati</taxon>
        <taxon>Pseudomonadota</taxon>
        <taxon>Betaproteobacteria</taxon>
        <taxon>Burkholderiales</taxon>
        <taxon>Burkholderiaceae</taxon>
        <taxon>Limnobacter</taxon>
    </lineage>
</organism>
<protein>
    <recommendedName>
        <fullName evidence="3">Ferritin-like domain-containing protein</fullName>
    </recommendedName>
</protein>
<gene>
    <name evidence="1" type="ORF">GCM10007875_28100</name>
</gene>
<evidence type="ECO:0000313" key="1">
    <source>
        <dbReference type="EMBL" id="GLR27718.1"/>
    </source>
</evidence>
<dbReference type="RefSeq" id="WP_284282579.1">
    <property type="nucleotide sequence ID" value="NZ_BSOJ01000038.1"/>
</dbReference>
<reference evidence="2" key="1">
    <citation type="journal article" date="2019" name="Int. J. Syst. Evol. Microbiol.">
        <title>The Global Catalogue of Microorganisms (GCM) 10K type strain sequencing project: providing services to taxonomists for standard genome sequencing and annotation.</title>
        <authorList>
            <consortium name="The Broad Institute Genomics Platform"/>
            <consortium name="The Broad Institute Genome Sequencing Center for Infectious Disease"/>
            <person name="Wu L."/>
            <person name="Ma J."/>
        </authorList>
    </citation>
    <scope>NUCLEOTIDE SEQUENCE [LARGE SCALE GENOMIC DNA]</scope>
    <source>
        <strain evidence="2">NBRC 105857</strain>
    </source>
</reference>
<dbReference type="PIRSF" id="PIRSF012318">
    <property type="entry name" value="UCP012318"/>
    <property type="match status" value="1"/>
</dbReference>
<dbReference type="InterPro" id="IPR007402">
    <property type="entry name" value="DUF455"/>
</dbReference>
<evidence type="ECO:0000313" key="2">
    <source>
        <dbReference type="Proteomes" id="UP001156664"/>
    </source>
</evidence>
<dbReference type="EMBL" id="BSOJ01000038">
    <property type="protein sequence ID" value="GLR27718.1"/>
    <property type="molecule type" value="Genomic_DNA"/>
</dbReference>
<dbReference type="PANTHER" id="PTHR42782:SF4">
    <property type="entry name" value="DUF455 DOMAIN-CONTAINING PROTEIN"/>
    <property type="match status" value="1"/>
</dbReference>
<dbReference type="Pfam" id="PF04305">
    <property type="entry name" value="DUF455"/>
    <property type="match status" value="1"/>
</dbReference>
<dbReference type="CDD" id="cd00657">
    <property type="entry name" value="Ferritin_like"/>
    <property type="match status" value="1"/>
</dbReference>